<evidence type="ECO:0000256" key="1">
    <source>
        <dbReference type="PROSITE-ProRule" id="PRU00420"/>
    </source>
</evidence>
<comment type="caution">
    <text evidence="2">The sequence shown here is derived from an EMBL/GenBank/DDBJ whole genome shotgun (WGS) entry which is preliminary data.</text>
</comment>
<sequence length="121" mass="13275">MTTLYSATVTGIGPDVPMIVEENMLIFFDEKAPKELHDVAVIHQSGNWTEAIRSGDTFVLGETAYPIMLVGETVNDTLRDLGHFTVNFTGDTSQPLPGSLYVQAESVPEITPGSNFRFIRV</sequence>
<dbReference type="InterPro" id="IPR036665">
    <property type="entry name" value="PTS_IIA_glucitol/sorbitol_sf"/>
</dbReference>
<dbReference type="InterPro" id="IPR004716">
    <property type="entry name" value="PTS_IIA_glucitol/sorbitol-sp"/>
</dbReference>
<dbReference type="PANTHER" id="PTHR40398:SF1">
    <property type="entry name" value="PTS SYSTEM GLUCITOL_SORBITOL-SPECIFIC EIIA COMPONENT"/>
    <property type="match status" value="1"/>
</dbReference>
<name>A0A9W5S3K9_9BACL</name>
<dbReference type="AlphaFoldDB" id="A0A9W5S3K9"/>
<keyword evidence="3" id="KW-1185">Reference proteome</keyword>
<evidence type="ECO:0000313" key="3">
    <source>
        <dbReference type="Proteomes" id="UP000053750"/>
    </source>
</evidence>
<dbReference type="EMBL" id="JFHU01000025">
    <property type="protein sequence ID" value="EXX91628.1"/>
    <property type="molecule type" value="Genomic_DNA"/>
</dbReference>
<gene>
    <name evidence="2" type="ORF">BG53_09845</name>
</gene>
<organism evidence="2 3">
    <name type="scientific">Paenibacillus darwinianus</name>
    <dbReference type="NCBI Taxonomy" id="1380763"/>
    <lineage>
        <taxon>Bacteria</taxon>
        <taxon>Bacillati</taxon>
        <taxon>Bacillota</taxon>
        <taxon>Bacilli</taxon>
        <taxon>Bacillales</taxon>
        <taxon>Paenibacillaceae</taxon>
        <taxon>Paenibacillus</taxon>
    </lineage>
</organism>
<dbReference type="OrthoDB" id="5113885at2"/>
<dbReference type="GO" id="GO:0005737">
    <property type="term" value="C:cytoplasm"/>
    <property type="evidence" value="ECO:0007669"/>
    <property type="project" value="InterPro"/>
</dbReference>
<dbReference type="GO" id="GO:0016301">
    <property type="term" value="F:kinase activity"/>
    <property type="evidence" value="ECO:0007669"/>
    <property type="project" value="TreeGrafter"/>
</dbReference>
<dbReference type="Pfam" id="PF03829">
    <property type="entry name" value="PTSIIA_gutA"/>
    <property type="match status" value="1"/>
</dbReference>
<reference evidence="2 3" key="1">
    <citation type="submission" date="2014-02" db="EMBL/GenBank/DDBJ databases">
        <title>Genome sequence of Paenibacillus darwinianus reveals adaptive mechanisms for survival in Antarctic soils.</title>
        <authorList>
            <person name="Dsouza M."/>
            <person name="Taylor M.W."/>
            <person name="Turner S.J."/>
            <person name="Aislabie J."/>
        </authorList>
    </citation>
    <scope>NUCLEOTIDE SEQUENCE [LARGE SCALE GENOMIC DNA]</scope>
    <source>
        <strain evidence="2 3">CE1</strain>
    </source>
</reference>
<dbReference type="GO" id="GO:0008982">
    <property type="term" value="F:protein-N(PI)-phosphohistidine-sugar phosphotransferase activity"/>
    <property type="evidence" value="ECO:0007669"/>
    <property type="project" value="InterPro"/>
</dbReference>
<dbReference type="GO" id="GO:0009401">
    <property type="term" value="P:phosphoenolpyruvate-dependent sugar phosphotransferase system"/>
    <property type="evidence" value="ECO:0007669"/>
    <property type="project" value="InterPro"/>
</dbReference>
<proteinExistence type="predicted"/>
<dbReference type="Gene3D" id="2.40.33.40">
    <property type="entry name" value="Phosphotransferase system, glucitol/sorbitol-specific IIA component"/>
    <property type="match status" value="1"/>
</dbReference>
<dbReference type="RefSeq" id="WP_036583489.1">
    <property type="nucleotide sequence ID" value="NZ_KK082193.1"/>
</dbReference>
<dbReference type="Proteomes" id="UP000053750">
    <property type="component" value="Unassembled WGS sequence"/>
</dbReference>
<feature type="modified residue" description="Phosphohistidine; by HPr" evidence="1">
    <location>
        <position position="43"/>
    </location>
</feature>
<dbReference type="SUPFAM" id="SSF141530">
    <property type="entry name" value="PTSIIA/GutA-like"/>
    <property type="match status" value="1"/>
</dbReference>
<dbReference type="PANTHER" id="PTHR40398">
    <property type="entry name" value="PTS SYSTEM GLUCITOL/SORBITOL-SPECIFIC EIIA COMPONENT"/>
    <property type="match status" value="1"/>
</dbReference>
<dbReference type="PROSITE" id="PS51097">
    <property type="entry name" value="PTS_EIIA_TYPE_5"/>
    <property type="match status" value="1"/>
</dbReference>
<evidence type="ECO:0000313" key="2">
    <source>
        <dbReference type="EMBL" id="EXX91628.1"/>
    </source>
</evidence>
<accession>A0A9W5S3K9</accession>
<protein>
    <submittedName>
        <fullName evidence="2">PTS sorbitol transporter subunit IIA</fullName>
    </submittedName>
</protein>